<evidence type="ECO:0000259" key="2">
    <source>
        <dbReference type="Pfam" id="PF14693"/>
    </source>
</evidence>
<dbReference type="GO" id="GO:0008097">
    <property type="term" value="F:5S rRNA binding"/>
    <property type="evidence" value="ECO:0007669"/>
    <property type="project" value="TreeGrafter"/>
</dbReference>
<name>A0A8J5HD44_ZINOF</name>
<dbReference type="GO" id="GO:0003735">
    <property type="term" value="F:structural constituent of ribosome"/>
    <property type="evidence" value="ECO:0007669"/>
    <property type="project" value="InterPro"/>
</dbReference>
<dbReference type="SUPFAM" id="SSF50715">
    <property type="entry name" value="Ribosomal protein L25-like"/>
    <property type="match status" value="1"/>
</dbReference>
<dbReference type="PANTHER" id="PTHR33284">
    <property type="entry name" value="RIBOSOMAL PROTEIN L25/GLN-TRNA SYNTHETASE, ANTI-CODON-BINDING DOMAIN-CONTAINING PROTEIN"/>
    <property type="match status" value="1"/>
</dbReference>
<dbReference type="Proteomes" id="UP000734854">
    <property type="component" value="Unassembled WGS sequence"/>
</dbReference>
<organism evidence="3 4">
    <name type="scientific">Zingiber officinale</name>
    <name type="common">Ginger</name>
    <name type="synonym">Amomum zingiber</name>
    <dbReference type="NCBI Taxonomy" id="94328"/>
    <lineage>
        <taxon>Eukaryota</taxon>
        <taxon>Viridiplantae</taxon>
        <taxon>Streptophyta</taxon>
        <taxon>Embryophyta</taxon>
        <taxon>Tracheophyta</taxon>
        <taxon>Spermatophyta</taxon>
        <taxon>Magnoliopsida</taxon>
        <taxon>Liliopsida</taxon>
        <taxon>Zingiberales</taxon>
        <taxon>Zingiberaceae</taxon>
        <taxon>Zingiber</taxon>
    </lineage>
</organism>
<dbReference type="EMBL" id="JACMSC010000006">
    <property type="protein sequence ID" value="KAG6519117.1"/>
    <property type="molecule type" value="Genomic_DNA"/>
</dbReference>
<accession>A0A8J5HD44</accession>
<feature type="region of interest" description="Disordered" evidence="1">
    <location>
        <begin position="263"/>
        <end position="333"/>
    </location>
</feature>
<comment type="caution">
    <text evidence="3">The sequence shown here is derived from an EMBL/GenBank/DDBJ whole genome shotgun (WGS) entry which is preliminary data.</text>
</comment>
<dbReference type="PANTHER" id="PTHR33284:SF2">
    <property type="entry name" value="RIBOSOMAL PROTEIN L25_GLN-TRNA SYNTHETASE, ANTI-CODON-BINDING DOMAIN-CONTAINING PROTEIN"/>
    <property type="match status" value="1"/>
</dbReference>
<feature type="compositionally biased region" description="Basic and acidic residues" evidence="1">
    <location>
        <begin position="263"/>
        <end position="286"/>
    </location>
</feature>
<dbReference type="InterPro" id="IPR011035">
    <property type="entry name" value="Ribosomal_bL25/Gln-tRNA_synth"/>
</dbReference>
<dbReference type="Gene3D" id="2.170.120.20">
    <property type="entry name" value="Ribosomal protein L25, beta domain"/>
    <property type="match status" value="1"/>
</dbReference>
<sequence>MFGPHTKCFDSSLTSRSGAAVVMARWWRGGAGFIRAVPPPLWQWTAASEYCQTIQAVPREHIGGRYNAMQLAAGRIPTRIITRREGGREITNLQRLTADTKQIGEFLERSPYFCSTPVKLQILAGPSSVAVLQSGTVKKNKTGQIVGLVLQWAEKGSVLNVDVPVIFKGEDVCPGLKKDAKHASTVLVMAAGGYLLKNRTSLEYLCPSEHIPQKIEVDLSKLDIGGKVLARDVLPHPSLKLRKIVGYKPICKILAAEPKDPKTKLGWKETKTDDPAMKLGRKETKTNDSTTNLGRKETKTNEPKTKPGRKETKANDPKAKLGRKETKTAVGEA</sequence>
<proteinExistence type="predicted"/>
<gene>
    <name evidence="3" type="ORF">ZIOFF_022606</name>
</gene>
<protein>
    <recommendedName>
        <fullName evidence="2">Large ribosomal subunit protein bL25 beta domain-containing protein</fullName>
    </recommendedName>
</protein>
<dbReference type="Pfam" id="PF14693">
    <property type="entry name" value="Ribosomal_TL5_C"/>
    <property type="match status" value="1"/>
</dbReference>
<dbReference type="InterPro" id="IPR020057">
    <property type="entry name" value="Ribosomal_bL25_b-dom"/>
</dbReference>
<feature type="compositionally biased region" description="Basic and acidic residues" evidence="1">
    <location>
        <begin position="294"/>
        <end position="327"/>
    </location>
</feature>
<dbReference type="InterPro" id="IPR037121">
    <property type="entry name" value="Ribosomal_bL25_C"/>
</dbReference>
<dbReference type="GO" id="GO:0006412">
    <property type="term" value="P:translation"/>
    <property type="evidence" value="ECO:0007669"/>
    <property type="project" value="InterPro"/>
</dbReference>
<dbReference type="AlphaFoldDB" id="A0A8J5HD44"/>
<reference evidence="3 4" key="1">
    <citation type="submission" date="2020-08" db="EMBL/GenBank/DDBJ databases">
        <title>Plant Genome Project.</title>
        <authorList>
            <person name="Zhang R.-G."/>
        </authorList>
    </citation>
    <scope>NUCLEOTIDE SEQUENCE [LARGE SCALE GENOMIC DNA]</scope>
    <source>
        <tissue evidence="3">Rhizome</tissue>
    </source>
</reference>
<evidence type="ECO:0000256" key="1">
    <source>
        <dbReference type="SAM" id="MobiDB-lite"/>
    </source>
</evidence>
<dbReference type="InterPro" id="IPR020930">
    <property type="entry name" value="Ribosomal_uL5_bac-type"/>
</dbReference>
<feature type="domain" description="Large ribosomal subunit protein bL25 beta" evidence="2">
    <location>
        <begin position="160"/>
        <end position="241"/>
    </location>
</feature>
<keyword evidence="4" id="KW-1185">Reference proteome</keyword>
<evidence type="ECO:0000313" key="4">
    <source>
        <dbReference type="Proteomes" id="UP000734854"/>
    </source>
</evidence>
<evidence type="ECO:0000313" key="3">
    <source>
        <dbReference type="EMBL" id="KAG6519117.1"/>
    </source>
</evidence>
<dbReference type="GO" id="GO:0022625">
    <property type="term" value="C:cytosolic large ribosomal subunit"/>
    <property type="evidence" value="ECO:0007669"/>
    <property type="project" value="TreeGrafter"/>
</dbReference>